<name>A0AA41Z4T2_9HYPH</name>
<dbReference type="Proteomes" id="UP001165667">
    <property type="component" value="Unassembled WGS sequence"/>
</dbReference>
<keyword evidence="2" id="KW-1185">Reference proteome</keyword>
<dbReference type="AlphaFoldDB" id="A0AA41Z4T2"/>
<gene>
    <name evidence="1" type="ORF">M8523_34730</name>
</gene>
<dbReference type="EMBL" id="JAMOIM010000084">
    <property type="protein sequence ID" value="MCW6513016.1"/>
    <property type="molecule type" value="Genomic_DNA"/>
</dbReference>
<dbReference type="PANTHER" id="PTHR37844">
    <property type="entry name" value="SER/THR PROTEIN PHOSPHATASE SUPERFAMILY (AFU_ORTHOLOGUE AFUA_1G14840)"/>
    <property type="match status" value="1"/>
</dbReference>
<organism evidence="1 2">
    <name type="scientific">Lichenifustis flavocetrariae</name>
    <dbReference type="NCBI Taxonomy" id="2949735"/>
    <lineage>
        <taxon>Bacteria</taxon>
        <taxon>Pseudomonadati</taxon>
        <taxon>Pseudomonadota</taxon>
        <taxon>Alphaproteobacteria</taxon>
        <taxon>Hyphomicrobiales</taxon>
        <taxon>Lichenihabitantaceae</taxon>
        <taxon>Lichenifustis</taxon>
    </lineage>
</organism>
<dbReference type="PANTHER" id="PTHR37844:SF2">
    <property type="entry name" value="SER_THR PROTEIN PHOSPHATASE SUPERFAMILY (AFU_ORTHOLOGUE AFUA_1G14840)"/>
    <property type="match status" value="1"/>
</dbReference>
<accession>A0AA41Z4T2</accession>
<evidence type="ECO:0000313" key="1">
    <source>
        <dbReference type="EMBL" id="MCW6513016.1"/>
    </source>
</evidence>
<sequence length="213" mass="24379">MDGDAETILLLAGDTGAHRRRVLYGWVIEHLCRRFAAVYDIPGNHYWYGGTEWEICEPPALPSNYHFGHTIADGRIVAATLWADFQRENPLVMERCRVGMNDFRQVPGLTPEMVLARHREHLEFLDRHIEPGGIVMTYFAPSWQSISPTYGTDELNGYYASDLEALIIEKRPALWVHGHIHCRSDYMVGDTRVICNPAGYEGRDHDPMLRIDV</sequence>
<protein>
    <recommendedName>
        <fullName evidence="3">Calcineurin-like phosphoesterase domain-containing protein</fullName>
    </recommendedName>
</protein>
<evidence type="ECO:0000313" key="2">
    <source>
        <dbReference type="Proteomes" id="UP001165667"/>
    </source>
</evidence>
<proteinExistence type="predicted"/>
<reference evidence="1" key="1">
    <citation type="submission" date="2022-05" db="EMBL/GenBank/DDBJ databases">
        <authorList>
            <person name="Pankratov T."/>
        </authorList>
    </citation>
    <scope>NUCLEOTIDE SEQUENCE</scope>
    <source>
        <strain evidence="1">BP6-180914</strain>
    </source>
</reference>
<comment type="caution">
    <text evidence="1">The sequence shown here is derived from an EMBL/GenBank/DDBJ whole genome shotgun (WGS) entry which is preliminary data.</text>
</comment>
<evidence type="ECO:0008006" key="3">
    <source>
        <dbReference type="Google" id="ProtNLM"/>
    </source>
</evidence>
<dbReference type="SUPFAM" id="SSF56300">
    <property type="entry name" value="Metallo-dependent phosphatases"/>
    <property type="match status" value="1"/>
</dbReference>
<dbReference type="InterPro" id="IPR029052">
    <property type="entry name" value="Metallo-depent_PP-like"/>
</dbReference>